<dbReference type="AlphaFoldDB" id="D2RUX8"/>
<organism evidence="2 3">
    <name type="scientific">Haloterrigena turkmenica (strain ATCC 51198 / DSM 5511 / JCM 9101 / NCIMB 13204 / VKM B-1734 / 4k)</name>
    <name type="common">Halococcus turkmenicus</name>
    <dbReference type="NCBI Taxonomy" id="543526"/>
    <lineage>
        <taxon>Archaea</taxon>
        <taxon>Methanobacteriati</taxon>
        <taxon>Methanobacteriota</taxon>
        <taxon>Stenosarchaea group</taxon>
        <taxon>Halobacteria</taxon>
        <taxon>Halobacteriales</taxon>
        <taxon>Natrialbaceae</taxon>
        <taxon>Haloterrigena</taxon>
    </lineage>
</organism>
<gene>
    <name evidence="2" type="ordered locus">Htur_0371</name>
</gene>
<dbReference type="HOGENOM" id="CLU_2091367_0_0_2"/>
<name>D2RUX8_HALTV</name>
<feature type="transmembrane region" description="Helical" evidence="1">
    <location>
        <begin position="41"/>
        <end position="70"/>
    </location>
</feature>
<keyword evidence="1" id="KW-0472">Membrane</keyword>
<evidence type="ECO:0000256" key="1">
    <source>
        <dbReference type="SAM" id="Phobius"/>
    </source>
</evidence>
<evidence type="ECO:0000313" key="3">
    <source>
        <dbReference type="Proteomes" id="UP000001903"/>
    </source>
</evidence>
<accession>D2RUX8</accession>
<keyword evidence="1" id="KW-0812">Transmembrane</keyword>
<dbReference type="Proteomes" id="UP000001903">
    <property type="component" value="Chromosome"/>
</dbReference>
<feature type="transmembrane region" description="Helical" evidence="1">
    <location>
        <begin position="82"/>
        <end position="106"/>
    </location>
</feature>
<evidence type="ECO:0008006" key="4">
    <source>
        <dbReference type="Google" id="ProtNLM"/>
    </source>
</evidence>
<dbReference type="eggNOG" id="arCOG03769">
    <property type="taxonomic scope" value="Archaea"/>
</dbReference>
<proteinExistence type="predicted"/>
<sequence>MVVVTLFVVSLLTGGLGIYVGARLVVGEEEPLHAILTGLLGAVVWVVGGVLLGWIPLLGQLLVLAVYAWMVDRRYPGGWRNAVSIALIAWLVTLVVLTVLASLGFATYEAIGVPFA</sequence>
<keyword evidence="1" id="KW-1133">Transmembrane helix</keyword>
<reference evidence="2 3" key="1">
    <citation type="journal article" date="2010" name="Stand. Genomic Sci.">
        <title>Complete genome sequence of Haloterrigena turkmenica type strain (4k).</title>
        <authorList>
            <person name="Saunders E."/>
            <person name="Tindall B.J."/>
            <person name="Fahnrich R."/>
            <person name="Lapidus A."/>
            <person name="Copeland A."/>
            <person name="Del Rio T.G."/>
            <person name="Lucas S."/>
            <person name="Chen F."/>
            <person name="Tice H."/>
            <person name="Cheng J.F."/>
            <person name="Han C."/>
            <person name="Detter J.C."/>
            <person name="Bruce D."/>
            <person name="Goodwin L."/>
            <person name="Chain P."/>
            <person name="Pitluck S."/>
            <person name="Pati A."/>
            <person name="Ivanova N."/>
            <person name="Mavromatis K."/>
            <person name="Chen A."/>
            <person name="Palaniappan K."/>
            <person name="Land M."/>
            <person name="Hauser L."/>
            <person name="Chang Y.J."/>
            <person name="Jeffries C.D."/>
            <person name="Brettin T."/>
            <person name="Rohde M."/>
            <person name="Goker M."/>
            <person name="Bristow J."/>
            <person name="Eisen J.A."/>
            <person name="Markowitz V."/>
            <person name="Hugenholtz P."/>
            <person name="Klenk H.P."/>
            <person name="Kyrpides N.C."/>
        </authorList>
    </citation>
    <scope>NUCLEOTIDE SEQUENCE [LARGE SCALE GENOMIC DNA]</scope>
    <source>
        <strain evidence="3">ATCC 51198 / DSM 5511 / JCM 9101 / NCIMB 13204 / VKM B-1734 / 4k</strain>
    </source>
</reference>
<dbReference type="RefSeq" id="WP_012941594.1">
    <property type="nucleotide sequence ID" value="NC_013743.1"/>
</dbReference>
<evidence type="ECO:0000313" key="2">
    <source>
        <dbReference type="EMBL" id="ADB59271.1"/>
    </source>
</evidence>
<dbReference type="KEGG" id="htu:Htur_0371"/>
<dbReference type="GeneID" id="8740938"/>
<keyword evidence="3" id="KW-1185">Reference proteome</keyword>
<protein>
    <recommendedName>
        <fullName evidence="4">Yip1 domain-containing protein</fullName>
    </recommendedName>
</protein>
<dbReference type="EMBL" id="CP001860">
    <property type="protein sequence ID" value="ADB59271.1"/>
    <property type="molecule type" value="Genomic_DNA"/>
</dbReference>